<feature type="domain" description="Tc1-like transposase DDE" evidence="1">
    <location>
        <begin position="46"/>
        <end position="143"/>
    </location>
</feature>
<sequence>MRVLYGIDIFSDEKWNLDGPDGFQHYWRDLHPPARQTKRRQAGGGSVMVWGVFSDLGKSNLVELVGRQNSDNYIHTVSEDLLPFAHLNHGIDFAYQQDNASIHISKRSTAFFNEERIKLLDWPSKSPDLNLTDKLWSINSRKLYATGSSFTACKL</sequence>
<dbReference type="AlphaFoldDB" id="F0WUU8"/>
<proteinExistence type="predicted"/>
<dbReference type="InterPro" id="IPR038717">
    <property type="entry name" value="Tc1-like_DDE_dom"/>
</dbReference>
<name>F0WUU8_9STRA</name>
<dbReference type="InterPro" id="IPR036397">
    <property type="entry name" value="RNaseH_sf"/>
</dbReference>
<protein>
    <submittedName>
        <fullName evidence="2">GK10162 putative</fullName>
    </submittedName>
</protein>
<evidence type="ECO:0000313" key="2">
    <source>
        <dbReference type="EMBL" id="CCA25184.1"/>
    </source>
</evidence>
<dbReference type="HOGENOM" id="CLU_033666_6_0_1"/>
<organism evidence="2">
    <name type="scientific">Albugo laibachii Nc14</name>
    <dbReference type="NCBI Taxonomy" id="890382"/>
    <lineage>
        <taxon>Eukaryota</taxon>
        <taxon>Sar</taxon>
        <taxon>Stramenopiles</taxon>
        <taxon>Oomycota</taxon>
        <taxon>Peronosporomycetes</taxon>
        <taxon>Albuginales</taxon>
        <taxon>Albuginaceae</taxon>
        <taxon>Albugo</taxon>
    </lineage>
</organism>
<dbReference type="GO" id="GO:0003676">
    <property type="term" value="F:nucleic acid binding"/>
    <property type="evidence" value="ECO:0007669"/>
    <property type="project" value="InterPro"/>
</dbReference>
<dbReference type="Pfam" id="PF13358">
    <property type="entry name" value="DDE_3"/>
    <property type="match status" value="1"/>
</dbReference>
<evidence type="ECO:0000259" key="1">
    <source>
        <dbReference type="Pfam" id="PF13358"/>
    </source>
</evidence>
<accession>F0WUU8</accession>
<reference evidence="2" key="1">
    <citation type="journal article" date="2011" name="PLoS Biol.">
        <title>Gene gain and loss during evolution of obligate parasitism in the white rust pathogen of Arabidopsis thaliana.</title>
        <authorList>
            <person name="Kemen E."/>
            <person name="Gardiner A."/>
            <person name="Schultz-Larsen T."/>
            <person name="Kemen A.C."/>
            <person name="Balmuth A.L."/>
            <person name="Robert-Seilaniantz A."/>
            <person name="Bailey K."/>
            <person name="Holub E."/>
            <person name="Studholme D.J."/>
            <person name="Maclean D."/>
            <person name="Jones J.D."/>
        </authorList>
    </citation>
    <scope>NUCLEOTIDE SEQUENCE</scope>
</reference>
<gene>
    <name evidence="2" type="primary">AlNc14C280G10096</name>
    <name evidence="2" type="ORF">ALNC14_113280</name>
</gene>
<dbReference type="Gene3D" id="3.30.420.10">
    <property type="entry name" value="Ribonuclease H-like superfamily/Ribonuclease H"/>
    <property type="match status" value="1"/>
</dbReference>
<reference evidence="2" key="2">
    <citation type="submission" date="2011-02" db="EMBL/GenBank/DDBJ databases">
        <authorList>
            <person name="MacLean D."/>
        </authorList>
    </citation>
    <scope>NUCLEOTIDE SEQUENCE</scope>
</reference>
<dbReference type="EMBL" id="FR824325">
    <property type="protein sequence ID" value="CCA25184.1"/>
    <property type="molecule type" value="Genomic_DNA"/>
</dbReference>